<dbReference type="AlphaFoldDB" id="A0A382S7I6"/>
<feature type="non-terminal residue" evidence="1">
    <location>
        <position position="1"/>
    </location>
</feature>
<reference evidence="1" key="1">
    <citation type="submission" date="2018-05" db="EMBL/GenBank/DDBJ databases">
        <authorList>
            <person name="Lanie J.A."/>
            <person name="Ng W.-L."/>
            <person name="Kazmierczak K.M."/>
            <person name="Andrzejewski T.M."/>
            <person name="Davidsen T.M."/>
            <person name="Wayne K.J."/>
            <person name="Tettelin H."/>
            <person name="Glass J.I."/>
            <person name="Rusch D."/>
            <person name="Podicherti R."/>
            <person name="Tsui H.-C.T."/>
            <person name="Winkler M.E."/>
        </authorList>
    </citation>
    <scope>NUCLEOTIDE SEQUENCE</scope>
</reference>
<name>A0A382S7I6_9ZZZZ</name>
<sequence>YEKRLSKNMYLNMEIFTLTGIMPNSKGVTDGIRYLVAPSFHFNYRI</sequence>
<dbReference type="EMBL" id="UINC01127030">
    <property type="protein sequence ID" value="SVD05880.1"/>
    <property type="molecule type" value="Genomic_DNA"/>
</dbReference>
<proteinExistence type="predicted"/>
<gene>
    <name evidence="1" type="ORF">METZ01_LOCUS358734</name>
</gene>
<accession>A0A382S7I6</accession>
<protein>
    <submittedName>
        <fullName evidence="1">Uncharacterized protein</fullName>
    </submittedName>
</protein>
<evidence type="ECO:0000313" key="1">
    <source>
        <dbReference type="EMBL" id="SVD05880.1"/>
    </source>
</evidence>
<organism evidence="1">
    <name type="scientific">marine metagenome</name>
    <dbReference type="NCBI Taxonomy" id="408172"/>
    <lineage>
        <taxon>unclassified sequences</taxon>
        <taxon>metagenomes</taxon>
        <taxon>ecological metagenomes</taxon>
    </lineage>
</organism>